<dbReference type="InterPro" id="IPR013762">
    <property type="entry name" value="Integrase-like_cat_sf"/>
</dbReference>
<dbReference type="GO" id="GO:0003677">
    <property type="term" value="F:DNA binding"/>
    <property type="evidence" value="ECO:0007669"/>
    <property type="project" value="InterPro"/>
</dbReference>
<keyword evidence="1" id="KW-0233">DNA recombination</keyword>
<comment type="caution">
    <text evidence="2">The sequence shown here is derived from an EMBL/GenBank/DDBJ whole genome shotgun (WGS) entry which is preliminary data.</text>
</comment>
<accession>A0A9X4H067</accession>
<proteinExistence type="predicted"/>
<evidence type="ECO:0000313" key="3">
    <source>
        <dbReference type="Proteomes" id="UP001154312"/>
    </source>
</evidence>
<dbReference type="InterPro" id="IPR011010">
    <property type="entry name" value="DNA_brk_join_enz"/>
</dbReference>
<organism evidence="2 3">
    <name type="scientific">Pelotomaculum isophthalicicum JI</name>
    <dbReference type="NCBI Taxonomy" id="947010"/>
    <lineage>
        <taxon>Bacteria</taxon>
        <taxon>Bacillati</taxon>
        <taxon>Bacillota</taxon>
        <taxon>Clostridia</taxon>
        <taxon>Eubacteriales</taxon>
        <taxon>Desulfotomaculaceae</taxon>
        <taxon>Pelotomaculum</taxon>
    </lineage>
</organism>
<evidence type="ECO:0008006" key="4">
    <source>
        <dbReference type="Google" id="ProtNLM"/>
    </source>
</evidence>
<sequence>MAIMESSPQSPYLCYQTIGLLELGEDLRVIQELLGHAKMGTTADIYADVVEKLN</sequence>
<dbReference type="AlphaFoldDB" id="A0A9X4H067"/>
<protein>
    <recommendedName>
        <fullName evidence="4">Tyr recombinase domain-containing protein</fullName>
    </recommendedName>
</protein>
<dbReference type="GO" id="GO:0006310">
    <property type="term" value="P:DNA recombination"/>
    <property type="evidence" value="ECO:0007669"/>
    <property type="project" value="UniProtKB-KW"/>
</dbReference>
<gene>
    <name evidence="2" type="ORF">L7E55_01485</name>
</gene>
<name>A0A9X4H067_9FIRM</name>
<dbReference type="GO" id="GO:0015074">
    <property type="term" value="P:DNA integration"/>
    <property type="evidence" value="ECO:0007669"/>
    <property type="project" value="InterPro"/>
</dbReference>
<dbReference type="SUPFAM" id="SSF56349">
    <property type="entry name" value="DNA breaking-rejoining enzymes"/>
    <property type="match status" value="1"/>
</dbReference>
<dbReference type="Proteomes" id="UP001154312">
    <property type="component" value="Unassembled WGS sequence"/>
</dbReference>
<dbReference type="Gene3D" id="1.10.443.10">
    <property type="entry name" value="Intergrase catalytic core"/>
    <property type="match status" value="1"/>
</dbReference>
<evidence type="ECO:0000313" key="2">
    <source>
        <dbReference type="EMBL" id="MDF9407041.1"/>
    </source>
</evidence>
<dbReference type="RefSeq" id="WP_277442206.1">
    <property type="nucleotide sequence ID" value="NZ_JAKOAV010000002.1"/>
</dbReference>
<dbReference type="EMBL" id="JAKOAV010000002">
    <property type="protein sequence ID" value="MDF9407041.1"/>
    <property type="molecule type" value="Genomic_DNA"/>
</dbReference>
<reference evidence="2" key="1">
    <citation type="submission" date="2022-02" db="EMBL/GenBank/DDBJ databases">
        <authorList>
            <person name="Leng L."/>
        </authorList>
    </citation>
    <scope>NUCLEOTIDE SEQUENCE</scope>
    <source>
        <strain evidence="2">JI</strain>
    </source>
</reference>
<evidence type="ECO:0000256" key="1">
    <source>
        <dbReference type="ARBA" id="ARBA00023172"/>
    </source>
</evidence>
<keyword evidence="3" id="KW-1185">Reference proteome</keyword>